<dbReference type="RefSeq" id="WP_127765594.1">
    <property type="nucleotide sequence ID" value="NZ_SADE01000002.1"/>
</dbReference>
<dbReference type="EMBL" id="SADE01000002">
    <property type="protein sequence ID" value="RVU36118.1"/>
    <property type="molecule type" value="Genomic_DNA"/>
</dbReference>
<dbReference type="SUPFAM" id="SSF55174">
    <property type="entry name" value="Alpha-L RNA-binding motif"/>
    <property type="match status" value="1"/>
</dbReference>
<dbReference type="GO" id="GO:0043023">
    <property type="term" value="F:ribosomal large subunit binding"/>
    <property type="evidence" value="ECO:0007669"/>
    <property type="project" value="InterPro"/>
</dbReference>
<dbReference type="InterPro" id="IPR002942">
    <property type="entry name" value="S4_RNA-bd"/>
</dbReference>
<dbReference type="AlphaFoldDB" id="A0A3S2WRF4"/>
<evidence type="ECO:0000313" key="8">
    <source>
        <dbReference type="Proteomes" id="UP000287447"/>
    </source>
</evidence>
<comment type="caution">
    <text evidence="7">The sequence shown here is derived from an EMBL/GenBank/DDBJ whole genome shotgun (WGS) entry which is preliminary data.</text>
</comment>
<feature type="region of interest" description="Disordered" evidence="5">
    <location>
        <begin position="75"/>
        <end position="136"/>
    </location>
</feature>
<evidence type="ECO:0000256" key="2">
    <source>
        <dbReference type="ARBA" id="ARBA00022884"/>
    </source>
</evidence>
<dbReference type="InterPro" id="IPR025708">
    <property type="entry name" value="HSP15"/>
</dbReference>
<dbReference type="OrthoDB" id="9797176at2"/>
<dbReference type="PIRSF" id="PIRSF016821">
    <property type="entry name" value="HSP15"/>
    <property type="match status" value="1"/>
</dbReference>
<accession>A0A3S2WRF4</accession>
<evidence type="ECO:0000256" key="5">
    <source>
        <dbReference type="SAM" id="MobiDB-lite"/>
    </source>
</evidence>
<dbReference type="SMART" id="SM00363">
    <property type="entry name" value="S4"/>
    <property type="match status" value="1"/>
</dbReference>
<dbReference type="CDD" id="cd00165">
    <property type="entry name" value="S4"/>
    <property type="match status" value="1"/>
</dbReference>
<keyword evidence="3" id="KW-0238">DNA-binding</keyword>
<keyword evidence="8" id="KW-1185">Reference proteome</keyword>
<proteinExistence type="inferred from homology"/>
<gene>
    <name evidence="7" type="ORF">EOI86_12880</name>
</gene>
<evidence type="ECO:0000259" key="6">
    <source>
        <dbReference type="SMART" id="SM00363"/>
    </source>
</evidence>
<organism evidence="7 8">
    <name type="scientific">Hwanghaeella grinnelliae</name>
    <dbReference type="NCBI Taxonomy" id="2500179"/>
    <lineage>
        <taxon>Bacteria</taxon>
        <taxon>Pseudomonadati</taxon>
        <taxon>Pseudomonadota</taxon>
        <taxon>Alphaproteobacteria</taxon>
        <taxon>Rhodospirillales</taxon>
        <taxon>Rhodospirillaceae</taxon>
        <taxon>Hwanghaeella</taxon>
    </lineage>
</organism>
<evidence type="ECO:0000256" key="4">
    <source>
        <dbReference type="PROSITE-ProRule" id="PRU00182"/>
    </source>
</evidence>
<feature type="domain" description="RNA-binding S4" evidence="6">
    <location>
        <begin position="12"/>
        <end position="76"/>
    </location>
</feature>
<dbReference type="InterPro" id="IPR036986">
    <property type="entry name" value="S4_RNA-bd_sf"/>
</dbReference>
<dbReference type="PROSITE" id="PS50889">
    <property type="entry name" value="S4"/>
    <property type="match status" value="1"/>
</dbReference>
<dbReference type="Proteomes" id="UP000287447">
    <property type="component" value="Unassembled WGS sequence"/>
</dbReference>
<comment type="similarity">
    <text evidence="1">Belongs to the HSP15 family.</text>
</comment>
<feature type="compositionally biased region" description="Basic and acidic residues" evidence="5">
    <location>
        <begin position="100"/>
        <end position="119"/>
    </location>
</feature>
<evidence type="ECO:0000256" key="1">
    <source>
        <dbReference type="ARBA" id="ARBA00008396"/>
    </source>
</evidence>
<dbReference type="GO" id="GO:0003727">
    <property type="term" value="F:single-stranded RNA binding"/>
    <property type="evidence" value="ECO:0007669"/>
    <property type="project" value="InterPro"/>
</dbReference>
<dbReference type="Pfam" id="PF01479">
    <property type="entry name" value="S4"/>
    <property type="match status" value="1"/>
</dbReference>
<evidence type="ECO:0000313" key="7">
    <source>
        <dbReference type="EMBL" id="RVU36118.1"/>
    </source>
</evidence>
<dbReference type="Gene3D" id="3.10.290.10">
    <property type="entry name" value="RNA-binding S4 domain"/>
    <property type="match status" value="1"/>
</dbReference>
<reference evidence="8" key="1">
    <citation type="submission" date="2019-01" db="EMBL/GenBank/DDBJ databases">
        <title>Gri0909 isolated from a small marine red alga.</title>
        <authorList>
            <person name="Kim J."/>
            <person name="Jeong S.E."/>
            <person name="Jeon C.O."/>
        </authorList>
    </citation>
    <scope>NUCLEOTIDE SEQUENCE [LARGE SCALE GENOMIC DNA]</scope>
    <source>
        <strain evidence="8">Gri0909</strain>
    </source>
</reference>
<sequence>MTDTSTAPTAKQRIDKWLWHARFFKTRTLAAKVVEGGHCRINRERVRKPGHAVKPGDVLTFAQGHDIRVIEVSALGERRGPAPEARQLYTDLDPPPVRSADPEQRDLAESTVPQRDKGAGRPTKRDRRQMEKVQGL</sequence>
<evidence type="ECO:0000256" key="3">
    <source>
        <dbReference type="ARBA" id="ARBA00023125"/>
    </source>
</evidence>
<name>A0A3S2WRF4_9PROT</name>
<protein>
    <submittedName>
        <fullName evidence="7">RNA-binding S4 domain-containing protein</fullName>
    </submittedName>
</protein>
<keyword evidence="2 4" id="KW-0694">RNA-binding</keyword>
<dbReference type="GO" id="GO:0003677">
    <property type="term" value="F:DNA binding"/>
    <property type="evidence" value="ECO:0007669"/>
    <property type="project" value="UniProtKB-KW"/>
</dbReference>
<dbReference type="GO" id="GO:0034605">
    <property type="term" value="P:cellular response to heat"/>
    <property type="evidence" value="ECO:0007669"/>
    <property type="project" value="InterPro"/>
</dbReference>